<dbReference type="AlphaFoldDB" id="A8EV21"/>
<name>A8EV21_ALIB4</name>
<dbReference type="Pfam" id="PF13852">
    <property type="entry name" value="DUF4197"/>
    <property type="match status" value="1"/>
</dbReference>
<accession>A8EV21</accession>
<dbReference type="eggNOG" id="ENOG502Z7PK">
    <property type="taxonomic scope" value="Bacteria"/>
</dbReference>
<evidence type="ECO:0000313" key="2">
    <source>
        <dbReference type="Proteomes" id="UP000001136"/>
    </source>
</evidence>
<evidence type="ECO:0000313" key="1">
    <source>
        <dbReference type="EMBL" id="ABV67794.1"/>
    </source>
</evidence>
<gene>
    <name evidence="1" type="ordered locus">Abu_1545</name>
</gene>
<dbReference type="HOGENOM" id="CLU_085032_0_0_7"/>
<dbReference type="KEGG" id="abu:Abu_1545"/>
<dbReference type="InterPro" id="IPR025245">
    <property type="entry name" value="DUF4197"/>
</dbReference>
<dbReference type="EMBL" id="CP000361">
    <property type="protein sequence ID" value="ABV67794.1"/>
    <property type="molecule type" value="Genomic_DNA"/>
</dbReference>
<sequence>MYNQFLNKILGKFMKKSIIVSALVISTTFSFALDLGSIAKGVMENISDNKTTTSSNTTSTVNSNLDNATISNGLKEALKNGVSFATTELGKSDGYLNNKSVKIPLPDNIKTIESVIRKAGGDKMADDLINSMNSAASKAAPKTAEIFVDAIDKMSLTDAQKILNGGDTAATEYFKKNTTSSLKEAIKPIIEETMKENEVAGYYDTLNNYYQSSAKSLVDTSSVTKLAKNFGVDSYLPGNSNENLDDYVTSKAIDGLFTIIAQKEAAIRKNPAEQTSSILKEVFGK</sequence>
<evidence type="ECO:0008006" key="3">
    <source>
        <dbReference type="Google" id="ProtNLM"/>
    </source>
</evidence>
<dbReference type="Proteomes" id="UP000001136">
    <property type="component" value="Chromosome"/>
</dbReference>
<keyword evidence="2" id="KW-1185">Reference proteome</keyword>
<protein>
    <recommendedName>
        <fullName evidence="3">DUF4197 domain-containing protein</fullName>
    </recommendedName>
</protein>
<organism evidence="1 2">
    <name type="scientific">Aliarcobacter butzleri (strain RM4018)</name>
    <name type="common">Arcobacter butzleri</name>
    <dbReference type="NCBI Taxonomy" id="367737"/>
    <lineage>
        <taxon>Bacteria</taxon>
        <taxon>Pseudomonadati</taxon>
        <taxon>Campylobacterota</taxon>
        <taxon>Epsilonproteobacteria</taxon>
        <taxon>Campylobacterales</taxon>
        <taxon>Arcobacteraceae</taxon>
        <taxon>Aliarcobacter</taxon>
    </lineage>
</organism>
<proteinExistence type="predicted"/>
<dbReference type="STRING" id="367737.Abu_1545"/>
<reference evidence="1 2" key="1">
    <citation type="journal article" date="2007" name="PLoS ONE">
        <title>The complete genome sequence and analysis of the Epsilonproteobacterium Arcobacter butzleri.</title>
        <authorList>
            <person name="Miller W.G."/>
            <person name="Parker C.T."/>
            <person name="Rubenfield M."/>
            <person name="Mendz G.L."/>
            <person name="Woesten M.M.S.M."/>
            <person name="Ussery D.W."/>
            <person name="Stolz J.F."/>
            <person name="Binnewies T.T."/>
            <person name="Hallin P.F."/>
            <person name="Wang G."/>
            <person name="Malek J.A."/>
            <person name="Rogosin A."/>
            <person name="Stanker L.H."/>
            <person name="Mandrell R.E."/>
        </authorList>
    </citation>
    <scope>NUCLEOTIDE SEQUENCE [LARGE SCALE GENOMIC DNA]</scope>
    <source>
        <strain evidence="1 2">RM4018</strain>
    </source>
</reference>